<evidence type="ECO:0000256" key="1">
    <source>
        <dbReference type="SAM" id="MobiDB-lite"/>
    </source>
</evidence>
<keyword evidence="3" id="KW-1185">Reference proteome</keyword>
<evidence type="ECO:0000313" key="2">
    <source>
        <dbReference type="EMBL" id="MDR7087600.1"/>
    </source>
</evidence>
<evidence type="ECO:0008006" key="4">
    <source>
        <dbReference type="Google" id="ProtNLM"/>
    </source>
</evidence>
<feature type="compositionally biased region" description="Basic residues" evidence="1">
    <location>
        <begin position="1"/>
        <end position="12"/>
    </location>
</feature>
<sequence length="80" mass="8330">MASKKNAKKSAPGKKAAPARKSAPSAQGGESDLKAKFREALEKKNASKHASAEGAEHDGSEKSHGATGPTMAPEFRRKSI</sequence>
<dbReference type="EMBL" id="JAVDWH010000001">
    <property type="protein sequence ID" value="MDR7087600.1"/>
    <property type="molecule type" value="Genomic_DNA"/>
</dbReference>
<comment type="caution">
    <text evidence="2">The sequence shown here is derived from an EMBL/GenBank/DDBJ whole genome shotgun (WGS) entry which is preliminary data.</text>
</comment>
<dbReference type="RefSeq" id="WP_309971494.1">
    <property type="nucleotide sequence ID" value="NZ_JAVDWH010000001.1"/>
</dbReference>
<organism evidence="2 3">
    <name type="scientific">Aeromicrobium panaciterrae</name>
    <dbReference type="NCBI Taxonomy" id="363861"/>
    <lineage>
        <taxon>Bacteria</taxon>
        <taxon>Bacillati</taxon>
        <taxon>Actinomycetota</taxon>
        <taxon>Actinomycetes</taxon>
        <taxon>Propionibacteriales</taxon>
        <taxon>Nocardioidaceae</taxon>
        <taxon>Aeromicrobium</taxon>
    </lineage>
</organism>
<feature type="compositionally biased region" description="Basic and acidic residues" evidence="1">
    <location>
        <begin position="31"/>
        <end position="64"/>
    </location>
</feature>
<dbReference type="Pfam" id="PF17227">
    <property type="entry name" value="DUF5302"/>
    <property type="match status" value="1"/>
</dbReference>
<gene>
    <name evidence="2" type="ORF">J2X11_002439</name>
</gene>
<feature type="region of interest" description="Disordered" evidence="1">
    <location>
        <begin position="1"/>
        <end position="80"/>
    </location>
</feature>
<name>A0ABU1UQY4_9ACTN</name>
<proteinExistence type="predicted"/>
<dbReference type="Proteomes" id="UP001257739">
    <property type="component" value="Unassembled WGS sequence"/>
</dbReference>
<dbReference type="InterPro" id="IPR035172">
    <property type="entry name" value="DUF5302"/>
</dbReference>
<evidence type="ECO:0000313" key="3">
    <source>
        <dbReference type="Proteomes" id="UP001257739"/>
    </source>
</evidence>
<protein>
    <recommendedName>
        <fullName evidence="4">DUF5302 domain-containing protein</fullName>
    </recommendedName>
</protein>
<accession>A0ABU1UQY4</accession>
<feature type="compositionally biased region" description="Low complexity" evidence="1">
    <location>
        <begin position="13"/>
        <end position="26"/>
    </location>
</feature>
<reference evidence="2 3" key="1">
    <citation type="submission" date="2023-07" db="EMBL/GenBank/DDBJ databases">
        <title>Sorghum-associated microbial communities from plants grown in Nebraska, USA.</title>
        <authorList>
            <person name="Schachtman D."/>
        </authorList>
    </citation>
    <scope>NUCLEOTIDE SEQUENCE [LARGE SCALE GENOMIC DNA]</scope>
    <source>
        <strain evidence="2 3">BE248</strain>
    </source>
</reference>